<evidence type="ECO:0000256" key="4">
    <source>
        <dbReference type="ARBA" id="ARBA00022679"/>
    </source>
</evidence>
<keyword evidence="7 8" id="KW-0472">Membrane</keyword>
<sequence>MIGGYLVQHHALSDDKRQSAGVAAVISRPSRWTSVVLLAILGLAFGIRVWGIGFGLPHEITYEQLTYEEAKEVHRAFKLAGGEYTWAFGKGGLYYLLFLEYGVLYVVSWVLGWVKNAHDFALWALRDRMIFFLMGRLTVALMGTLTCWVIYKLSERFYGWRAALGTTLIGALAYYHALFSAVINVDIGMVLALYSSVLAYLQYERTQRRGWLIGAGVLGGVAGAFKLPGLIILPLLCAAVLTCRETWTHPRRRLQDAGVVVLALVATLTAVAPEWLSGFGILQREFAFLFGGPGTHATEAQALFKAMEYMTVKSSDAAALTYFDRFFQPHNIVLFISACMGAGLGLWQRQRWDIIWTIMIVVFLGVMSLGSRGQPERYMLPVFPALWLLSGRAIAVLAQRHWTATVAALLCIVILPAAMLVRHAYEKTQPDTRLLAKAWIETHVPSGAKLLLDGTRYRFIQSPPVQPNASTVDRLSRRVSDATQEGLRVGRGVSKRALSLYQQAMKEVDGPTYELYSTVFGIQVEDVQYYVQNCFDYVITSSYITRRFQDPNRRACFPESATFYQQLETDPRVRSVFETKPVRWQSSGPVIRVYEVNSECNLQHRPSRS</sequence>
<feature type="transmembrane region" description="Helical" evidence="8">
    <location>
        <begin position="332"/>
        <end position="348"/>
    </location>
</feature>
<dbReference type="PANTHER" id="PTHR33908">
    <property type="entry name" value="MANNOSYLTRANSFERASE YKCB-RELATED"/>
    <property type="match status" value="1"/>
</dbReference>
<dbReference type="EMBL" id="AZHX01000669">
    <property type="protein sequence ID" value="ETX06550.1"/>
    <property type="molecule type" value="Genomic_DNA"/>
</dbReference>
<keyword evidence="11" id="KW-1185">Reference proteome</keyword>
<protein>
    <recommendedName>
        <fullName evidence="9">Glycosyltransferase RgtA/B/C/D-like domain-containing protein</fullName>
    </recommendedName>
</protein>
<feature type="transmembrane region" description="Helical" evidence="8">
    <location>
        <begin position="93"/>
        <end position="114"/>
    </location>
</feature>
<keyword evidence="5 8" id="KW-0812">Transmembrane</keyword>
<dbReference type="GO" id="GO:0005886">
    <property type="term" value="C:plasma membrane"/>
    <property type="evidence" value="ECO:0007669"/>
    <property type="project" value="UniProtKB-SubCell"/>
</dbReference>
<comment type="subcellular location">
    <subcellularLocation>
        <location evidence="1">Cell membrane</location>
        <topology evidence="1">Multi-pass membrane protein</topology>
    </subcellularLocation>
</comment>
<keyword evidence="3" id="KW-0328">Glycosyltransferase</keyword>
<dbReference type="Pfam" id="PF13231">
    <property type="entry name" value="PMT_2"/>
    <property type="match status" value="1"/>
</dbReference>
<feature type="transmembrane region" description="Helical" evidence="8">
    <location>
        <begin position="181"/>
        <end position="201"/>
    </location>
</feature>
<evidence type="ECO:0000256" key="5">
    <source>
        <dbReference type="ARBA" id="ARBA00022692"/>
    </source>
</evidence>
<evidence type="ECO:0000256" key="2">
    <source>
        <dbReference type="ARBA" id="ARBA00022475"/>
    </source>
</evidence>
<keyword evidence="2" id="KW-1003">Cell membrane</keyword>
<feature type="transmembrane region" description="Helical" evidence="8">
    <location>
        <begin position="354"/>
        <end position="371"/>
    </location>
</feature>
<feature type="transmembrane region" description="Helical" evidence="8">
    <location>
        <begin position="404"/>
        <end position="425"/>
    </location>
</feature>
<feature type="transmembrane region" description="Helical" evidence="8">
    <location>
        <begin position="129"/>
        <end position="151"/>
    </location>
</feature>
<evidence type="ECO:0000259" key="9">
    <source>
        <dbReference type="Pfam" id="PF13231"/>
    </source>
</evidence>
<feature type="transmembrane region" description="Helical" evidence="8">
    <location>
        <begin position="213"/>
        <end position="241"/>
    </location>
</feature>
<name>W4M8M1_9BACT</name>
<reference evidence="10 11" key="1">
    <citation type="journal article" date="2014" name="Nature">
        <title>An environmental bacterial taxon with a large and distinct metabolic repertoire.</title>
        <authorList>
            <person name="Wilson M.C."/>
            <person name="Mori T."/>
            <person name="Ruckert C."/>
            <person name="Uria A.R."/>
            <person name="Helf M.J."/>
            <person name="Takada K."/>
            <person name="Gernert C."/>
            <person name="Steffens U.A."/>
            <person name="Heycke N."/>
            <person name="Schmitt S."/>
            <person name="Rinke C."/>
            <person name="Helfrich E.J."/>
            <person name="Brachmann A.O."/>
            <person name="Gurgui C."/>
            <person name="Wakimoto T."/>
            <person name="Kracht M."/>
            <person name="Crusemann M."/>
            <person name="Hentschel U."/>
            <person name="Abe I."/>
            <person name="Matsunaga S."/>
            <person name="Kalinowski J."/>
            <person name="Takeyama H."/>
            <person name="Piel J."/>
        </authorList>
    </citation>
    <scope>NUCLEOTIDE SEQUENCE [LARGE SCALE GENOMIC DNA]</scope>
    <source>
        <strain evidence="11">TSY2</strain>
    </source>
</reference>
<dbReference type="InterPro" id="IPR050297">
    <property type="entry name" value="LipidA_mod_glycosyltrf_83"/>
</dbReference>
<feature type="domain" description="Glycosyltransferase RgtA/B/C/D-like" evidence="9">
    <location>
        <begin position="136"/>
        <end position="267"/>
    </location>
</feature>
<evidence type="ECO:0000256" key="8">
    <source>
        <dbReference type="SAM" id="Phobius"/>
    </source>
</evidence>
<evidence type="ECO:0000256" key="3">
    <source>
        <dbReference type="ARBA" id="ARBA00022676"/>
    </source>
</evidence>
<dbReference type="HOGENOM" id="CLU_448120_0_0_7"/>
<gene>
    <name evidence="10" type="ORF">ETSY2_16450</name>
</gene>
<dbReference type="InterPro" id="IPR038731">
    <property type="entry name" value="RgtA/B/C-like"/>
</dbReference>
<feature type="transmembrane region" description="Helical" evidence="8">
    <location>
        <begin position="261"/>
        <end position="282"/>
    </location>
</feature>
<evidence type="ECO:0000256" key="6">
    <source>
        <dbReference type="ARBA" id="ARBA00022989"/>
    </source>
</evidence>
<dbReference type="AlphaFoldDB" id="W4M8M1"/>
<keyword evidence="4" id="KW-0808">Transferase</keyword>
<dbReference type="PANTHER" id="PTHR33908:SF11">
    <property type="entry name" value="MEMBRANE PROTEIN"/>
    <property type="match status" value="1"/>
</dbReference>
<keyword evidence="6 8" id="KW-1133">Transmembrane helix</keyword>
<feature type="transmembrane region" description="Helical" evidence="8">
    <location>
        <begin position="35"/>
        <end position="56"/>
    </location>
</feature>
<organism evidence="10 11">
    <name type="scientific">Candidatus Entotheonella gemina</name>
    <dbReference type="NCBI Taxonomy" id="1429439"/>
    <lineage>
        <taxon>Bacteria</taxon>
        <taxon>Pseudomonadati</taxon>
        <taxon>Nitrospinota/Tectimicrobiota group</taxon>
        <taxon>Candidatus Tectimicrobiota</taxon>
        <taxon>Candidatus Entotheonellia</taxon>
        <taxon>Candidatus Entotheonellales</taxon>
        <taxon>Candidatus Entotheonellaceae</taxon>
        <taxon>Candidatus Entotheonella</taxon>
    </lineage>
</organism>
<evidence type="ECO:0000256" key="1">
    <source>
        <dbReference type="ARBA" id="ARBA00004651"/>
    </source>
</evidence>
<dbReference type="GO" id="GO:0009103">
    <property type="term" value="P:lipopolysaccharide biosynthetic process"/>
    <property type="evidence" value="ECO:0007669"/>
    <property type="project" value="UniProtKB-ARBA"/>
</dbReference>
<proteinExistence type="predicted"/>
<dbReference type="GO" id="GO:0016763">
    <property type="term" value="F:pentosyltransferase activity"/>
    <property type="evidence" value="ECO:0007669"/>
    <property type="project" value="TreeGrafter"/>
</dbReference>
<accession>W4M8M1</accession>
<evidence type="ECO:0000256" key="7">
    <source>
        <dbReference type="ARBA" id="ARBA00023136"/>
    </source>
</evidence>
<dbReference type="Proteomes" id="UP000019140">
    <property type="component" value="Unassembled WGS sequence"/>
</dbReference>
<comment type="caution">
    <text evidence="10">The sequence shown here is derived from an EMBL/GenBank/DDBJ whole genome shotgun (WGS) entry which is preliminary data.</text>
</comment>
<evidence type="ECO:0000313" key="10">
    <source>
        <dbReference type="EMBL" id="ETX06550.1"/>
    </source>
</evidence>
<evidence type="ECO:0000313" key="11">
    <source>
        <dbReference type="Proteomes" id="UP000019140"/>
    </source>
</evidence>